<dbReference type="InterPro" id="IPR014746">
    <property type="entry name" value="Gln_synth/guanido_kin_cat_dom"/>
</dbReference>
<organism evidence="5 6">
    <name type="scientific">Bythopirellula goksoeyrii</name>
    <dbReference type="NCBI Taxonomy" id="1400387"/>
    <lineage>
        <taxon>Bacteria</taxon>
        <taxon>Pseudomonadati</taxon>
        <taxon>Planctomycetota</taxon>
        <taxon>Planctomycetia</taxon>
        <taxon>Pirellulales</taxon>
        <taxon>Lacipirellulaceae</taxon>
        <taxon>Bythopirellula</taxon>
    </lineage>
</organism>
<dbReference type="Pfam" id="PF18318">
    <property type="entry name" value="Gln-synt_C-ter"/>
    <property type="match status" value="1"/>
</dbReference>
<dbReference type="Gene3D" id="3.30.590.10">
    <property type="entry name" value="Glutamine synthetase/guanido kinase, catalytic domain"/>
    <property type="match status" value="1"/>
</dbReference>
<dbReference type="PROSITE" id="PS51986">
    <property type="entry name" value="GS_BETA_GRASP"/>
    <property type="match status" value="1"/>
</dbReference>
<evidence type="ECO:0000259" key="4">
    <source>
        <dbReference type="PROSITE" id="PS51987"/>
    </source>
</evidence>
<dbReference type="PANTHER" id="PTHR42974:SF1">
    <property type="entry name" value="TYPE-3 GLUTAMINE SYNTHETASE"/>
    <property type="match status" value="1"/>
</dbReference>
<dbReference type="PROSITE" id="PS51987">
    <property type="entry name" value="GS_CATALYTIC"/>
    <property type="match status" value="1"/>
</dbReference>
<dbReference type="GO" id="GO:0004356">
    <property type="term" value="F:glutamine synthetase activity"/>
    <property type="evidence" value="ECO:0007669"/>
    <property type="project" value="UniProtKB-EC"/>
</dbReference>
<feature type="domain" description="GS catalytic" evidence="4">
    <location>
        <begin position="216"/>
        <end position="651"/>
    </location>
</feature>
<keyword evidence="6" id="KW-1185">Reference proteome</keyword>
<evidence type="ECO:0000256" key="2">
    <source>
        <dbReference type="RuleBase" id="RU000384"/>
    </source>
</evidence>
<reference evidence="5 6" key="1">
    <citation type="submission" date="2019-08" db="EMBL/GenBank/DDBJ databases">
        <title>Deep-cultivation of Planctomycetes and their phenomic and genomic characterization uncovers novel biology.</title>
        <authorList>
            <person name="Wiegand S."/>
            <person name="Jogler M."/>
            <person name="Boedeker C."/>
            <person name="Pinto D."/>
            <person name="Vollmers J."/>
            <person name="Rivas-Marin E."/>
            <person name="Kohn T."/>
            <person name="Peeters S.H."/>
            <person name="Heuer A."/>
            <person name="Rast P."/>
            <person name="Oberbeckmann S."/>
            <person name="Bunk B."/>
            <person name="Jeske O."/>
            <person name="Meyerdierks A."/>
            <person name="Storesund J.E."/>
            <person name="Kallscheuer N."/>
            <person name="Luecker S."/>
            <person name="Lage O.M."/>
            <person name="Pohl T."/>
            <person name="Merkel B.J."/>
            <person name="Hornburger P."/>
            <person name="Mueller R.-W."/>
            <person name="Bruemmer F."/>
            <person name="Labrenz M."/>
            <person name="Spormann A.M."/>
            <person name="Op den Camp H."/>
            <person name="Overmann J."/>
            <person name="Amann R."/>
            <person name="Jetten M.S.M."/>
            <person name="Mascher T."/>
            <person name="Medema M.H."/>
            <person name="Devos D.P."/>
            <person name="Kaster A.-K."/>
            <person name="Ovreas L."/>
            <person name="Rohde M."/>
            <person name="Galperin M.Y."/>
            <person name="Jogler C."/>
        </authorList>
    </citation>
    <scope>NUCLEOTIDE SEQUENCE [LARGE SCALE GENOMIC DNA]</scope>
    <source>
        <strain evidence="5 6">Pr1d</strain>
    </source>
</reference>
<gene>
    <name evidence="5" type="primary">glnA_2</name>
    <name evidence="5" type="ORF">Pr1d_51350</name>
</gene>
<evidence type="ECO:0000259" key="3">
    <source>
        <dbReference type="PROSITE" id="PS51986"/>
    </source>
</evidence>
<dbReference type="AlphaFoldDB" id="A0A5B9QFJ4"/>
<name>A0A5B9QFJ4_9BACT</name>
<dbReference type="InterPro" id="IPR027303">
    <property type="entry name" value="Gln_synth_gly_rich_site"/>
</dbReference>
<feature type="domain" description="GS beta-grasp" evidence="3">
    <location>
        <begin position="118"/>
        <end position="211"/>
    </location>
</feature>
<sequence>MSTMSYAEPSVGSEERKSFGAAAGGGGFSSGGMSSRMAAIAAVTNYQPFSQPLDFAKTPAHRLFGENVFSKSVMKDRLPKPIYKSLMKTIEVGEKLDPEIADVVASAMKDWAIEKGATHYAHVFYPLTGATAEKHDSFLSPDGNGGAVTEFTGKQLIQGEPDGSSFPTGGIRATFEARGYTIWDVTSPAYILENPNGTTLCIPTAFVSWTGEALDKKTPLLRSMQALNSQAQRILSLFGHADGSFVSSTAGPEQEYFLIDRHFYFSRPDLFTAGRTLFGATPPKGQEFDDHYFGAIPERVLAFMLDSERELLKLGIPVKTRHNEVAPGQYEIAPVFESANLANDHQHLVMITLKRVAEKYGMACLTHEKPFAGVNGSGKHVNWSLGSSSQGNLLDPGETPHENAQFLVFCAAVIRAVYLNQGLLRASVATAGNDHRLGANEAPPAIISIFLGDQLTDVFEQIKAGGAKSSIAKGTLGVGVDVLPPLPKDAGDRNRTSPFAFTGNRFEFRAVGSNQSIAGPLVVMNTIISESLDYCATKLEKAIDGDTSKLHGALQTLLTELITECEPIIFNGDGYSDAWHEEAEKRGLLNLKTTVDALPELEGPGVKEIFSKYGVLSERELESRLETYLEQYCNTVSVEAKLTVEMAKTLIFPAAVRYQSQLASACANLAAVGIDFDTDTLEKVTELVKALQDSVSVLEACLADPIEDSTQEHAKYFIEEILPAMAAVRQYADLLEGWVADDLWPLPTYQEMLFIK</sequence>
<dbReference type="GO" id="GO:0006542">
    <property type="term" value="P:glutamine biosynthetic process"/>
    <property type="evidence" value="ECO:0007669"/>
    <property type="project" value="InterPro"/>
</dbReference>
<protein>
    <submittedName>
        <fullName evidence="5">Glutamine synthetase</fullName>
        <ecNumber evidence="5">6.3.1.2</ecNumber>
    </submittedName>
</protein>
<dbReference type="SMART" id="SM01230">
    <property type="entry name" value="Gln-synt_C"/>
    <property type="match status" value="1"/>
</dbReference>
<dbReference type="Gene3D" id="1.20.120.1560">
    <property type="match status" value="1"/>
</dbReference>
<evidence type="ECO:0000256" key="1">
    <source>
        <dbReference type="PROSITE-ProRule" id="PRU01330"/>
    </source>
</evidence>
<keyword evidence="5" id="KW-0436">Ligase</keyword>
<dbReference type="PANTHER" id="PTHR42974">
    <property type="entry name" value="GLUTAMINE SYNTHETASE"/>
    <property type="match status" value="1"/>
</dbReference>
<dbReference type="KEGG" id="bgok:Pr1d_51350"/>
<dbReference type="InterPro" id="IPR052725">
    <property type="entry name" value="GS_Type-3"/>
</dbReference>
<dbReference type="SUPFAM" id="SSF55931">
    <property type="entry name" value="Glutamine synthetase/guanido kinase"/>
    <property type="match status" value="1"/>
</dbReference>
<dbReference type="Pfam" id="PF00120">
    <property type="entry name" value="Gln-synt_C"/>
    <property type="match status" value="1"/>
</dbReference>
<dbReference type="PROSITE" id="PS00181">
    <property type="entry name" value="GLNA_ATP"/>
    <property type="match status" value="1"/>
</dbReference>
<comment type="similarity">
    <text evidence="1 2">Belongs to the glutamine synthetase family.</text>
</comment>
<dbReference type="EMBL" id="CP042913">
    <property type="protein sequence ID" value="QEG37788.1"/>
    <property type="molecule type" value="Genomic_DNA"/>
</dbReference>
<evidence type="ECO:0000313" key="5">
    <source>
        <dbReference type="EMBL" id="QEG37788.1"/>
    </source>
</evidence>
<dbReference type="Proteomes" id="UP000323917">
    <property type="component" value="Chromosome"/>
</dbReference>
<dbReference type="EC" id="6.3.1.2" evidence="5"/>
<proteinExistence type="inferred from homology"/>
<dbReference type="InterPro" id="IPR022147">
    <property type="entry name" value="GSIII_N"/>
</dbReference>
<evidence type="ECO:0000313" key="6">
    <source>
        <dbReference type="Proteomes" id="UP000323917"/>
    </source>
</evidence>
<dbReference type="InterPro" id="IPR008147">
    <property type="entry name" value="Gln_synt_N"/>
</dbReference>
<dbReference type="InterPro" id="IPR008146">
    <property type="entry name" value="Gln_synth_cat_dom"/>
</dbReference>
<dbReference type="Pfam" id="PF12437">
    <property type="entry name" value="GSIII_N"/>
    <property type="match status" value="1"/>
</dbReference>
<dbReference type="InterPro" id="IPR040577">
    <property type="entry name" value="Gln-synt_C"/>
</dbReference>
<accession>A0A5B9QFJ4</accession>